<proteinExistence type="inferred from homology"/>
<dbReference type="Proteomes" id="UP000316921">
    <property type="component" value="Chromosome"/>
</dbReference>
<dbReference type="CDD" id="cd00609">
    <property type="entry name" value="AAT_like"/>
    <property type="match status" value="1"/>
</dbReference>
<gene>
    <name evidence="8" type="primary">aspC</name>
    <name evidence="8" type="ORF">Pla133_37840</name>
</gene>
<protein>
    <recommendedName>
        <fullName evidence="6">Aminotransferase</fullName>
        <ecNumber evidence="6">2.6.1.-</ecNumber>
    </recommendedName>
</protein>
<comment type="cofactor">
    <cofactor evidence="1 6">
        <name>pyridoxal 5'-phosphate</name>
        <dbReference type="ChEBI" id="CHEBI:597326"/>
    </cofactor>
</comment>
<accession>A0A518BNX9</accession>
<dbReference type="EC" id="2.6.1.-" evidence="6"/>
<name>A0A518BNX9_9BACT</name>
<feature type="domain" description="Aminotransferase class I/classII large" evidence="7">
    <location>
        <begin position="31"/>
        <end position="380"/>
    </location>
</feature>
<dbReference type="Pfam" id="PF00155">
    <property type="entry name" value="Aminotran_1_2"/>
    <property type="match status" value="1"/>
</dbReference>
<dbReference type="InterPro" id="IPR004839">
    <property type="entry name" value="Aminotransferase_I/II_large"/>
</dbReference>
<dbReference type="Gene3D" id="3.40.640.10">
    <property type="entry name" value="Type I PLP-dependent aspartate aminotransferase-like (Major domain)"/>
    <property type="match status" value="1"/>
</dbReference>
<dbReference type="PANTHER" id="PTHR46383:SF1">
    <property type="entry name" value="ASPARTATE AMINOTRANSFERASE"/>
    <property type="match status" value="1"/>
</dbReference>
<organism evidence="8 9">
    <name type="scientific">Engelhardtia mirabilis</name>
    <dbReference type="NCBI Taxonomy" id="2528011"/>
    <lineage>
        <taxon>Bacteria</taxon>
        <taxon>Pseudomonadati</taxon>
        <taxon>Planctomycetota</taxon>
        <taxon>Planctomycetia</taxon>
        <taxon>Planctomycetia incertae sedis</taxon>
        <taxon>Engelhardtia</taxon>
    </lineage>
</organism>
<sequence length="387" mass="40755">MRLSARAEGVALSITLALDARAKELAASGRDVVNMAVGEPDAPAPAVARAAAVARVESCDVRYTPAAGTPSLRRALAAHVTETRGRHHGPEQIVVCHSGKHALSGACTALFDPGDELLIPQPSWVSYVEIARVTGLVPVPTAGRPDCGPDLEALAAACTPRTRGVLINSPCNPSGYVWSRGELATLVELAERHDLWIVSDEIYRRLVYGERPFVSPVELGDAAAARTVIVDGASKTYAMTGYRIGFAAGPAAAIAGIARVHSQMTGSPNTVSQAAYEAVLAPEPPEVAHMVETYARRRTLLLDGLEALGLRTPVPHGAFYAFPDVSEHLGGAADSGEFCARLLEEQGLVLVPGAAFGAPAHVRLSYALDDERIRVALERLATFIGRA</sequence>
<keyword evidence="9" id="KW-1185">Reference proteome</keyword>
<dbReference type="KEGG" id="pbap:Pla133_37840"/>
<dbReference type="GO" id="GO:0008483">
    <property type="term" value="F:transaminase activity"/>
    <property type="evidence" value="ECO:0007669"/>
    <property type="project" value="UniProtKB-KW"/>
</dbReference>
<dbReference type="InterPro" id="IPR004838">
    <property type="entry name" value="NHTrfase_class1_PyrdxlP-BS"/>
</dbReference>
<comment type="similarity">
    <text evidence="2 6">Belongs to the class-I pyridoxal-phosphate-dependent aminotransferase family.</text>
</comment>
<dbReference type="PANTHER" id="PTHR46383">
    <property type="entry name" value="ASPARTATE AMINOTRANSFERASE"/>
    <property type="match status" value="1"/>
</dbReference>
<dbReference type="Gene3D" id="3.90.1150.10">
    <property type="entry name" value="Aspartate Aminotransferase, domain 1"/>
    <property type="match status" value="1"/>
</dbReference>
<dbReference type="AlphaFoldDB" id="A0A518BNX9"/>
<dbReference type="RefSeq" id="WP_145067902.1">
    <property type="nucleotide sequence ID" value="NZ_CP036287.1"/>
</dbReference>
<evidence type="ECO:0000256" key="5">
    <source>
        <dbReference type="ARBA" id="ARBA00022898"/>
    </source>
</evidence>
<keyword evidence="4 6" id="KW-0808">Transferase</keyword>
<keyword evidence="3 6" id="KW-0032">Aminotransferase</keyword>
<evidence type="ECO:0000256" key="1">
    <source>
        <dbReference type="ARBA" id="ARBA00001933"/>
    </source>
</evidence>
<keyword evidence="5" id="KW-0663">Pyridoxal phosphate</keyword>
<evidence type="ECO:0000256" key="6">
    <source>
        <dbReference type="RuleBase" id="RU000481"/>
    </source>
</evidence>
<evidence type="ECO:0000259" key="7">
    <source>
        <dbReference type="Pfam" id="PF00155"/>
    </source>
</evidence>
<dbReference type="InterPro" id="IPR015422">
    <property type="entry name" value="PyrdxlP-dep_Trfase_small"/>
</dbReference>
<dbReference type="GO" id="GO:0006520">
    <property type="term" value="P:amino acid metabolic process"/>
    <property type="evidence" value="ECO:0007669"/>
    <property type="project" value="InterPro"/>
</dbReference>
<evidence type="ECO:0000256" key="3">
    <source>
        <dbReference type="ARBA" id="ARBA00022576"/>
    </source>
</evidence>
<evidence type="ECO:0000313" key="9">
    <source>
        <dbReference type="Proteomes" id="UP000316921"/>
    </source>
</evidence>
<evidence type="ECO:0000313" key="8">
    <source>
        <dbReference type="EMBL" id="QDU68681.1"/>
    </source>
</evidence>
<dbReference type="EMBL" id="CP036287">
    <property type="protein sequence ID" value="QDU68681.1"/>
    <property type="molecule type" value="Genomic_DNA"/>
</dbReference>
<dbReference type="SUPFAM" id="SSF53383">
    <property type="entry name" value="PLP-dependent transferases"/>
    <property type="match status" value="1"/>
</dbReference>
<dbReference type="PRINTS" id="PR00753">
    <property type="entry name" value="ACCSYNTHASE"/>
</dbReference>
<evidence type="ECO:0000256" key="4">
    <source>
        <dbReference type="ARBA" id="ARBA00022679"/>
    </source>
</evidence>
<dbReference type="PROSITE" id="PS00105">
    <property type="entry name" value="AA_TRANSFER_CLASS_1"/>
    <property type="match status" value="1"/>
</dbReference>
<dbReference type="InterPro" id="IPR015424">
    <property type="entry name" value="PyrdxlP-dep_Trfase"/>
</dbReference>
<evidence type="ECO:0000256" key="2">
    <source>
        <dbReference type="ARBA" id="ARBA00007441"/>
    </source>
</evidence>
<dbReference type="InterPro" id="IPR050596">
    <property type="entry name" value="AspAT/PAT-like"/>
</dbReference>
<reference evidence="8 9" key="1">
    <citation type="submission" date="2019-02" db="EMBL/GenBank/DDBJ databases">
        <title>Deep-cultivation of Planctomycetes and their phenomic and genomic characterization uncovers novel biology.</title>
        <authorList>
            <person name="Wiegand S."/>
            <person name="Jogler M."/>
            <person name="Boedeker C."/>
            <person name="Pinto D."/>
            <person name="Vollmers J."/>
            <person name="Rivas-Marin E."/>
            <person name="Kohn T."/>
            <person name="Peeters S.H."/>
            <person name="Heuer A."/>
            <person name="Rast P."/>
            <person name="Oberbeckmann S."/>
            <person name="Bunk B."/>
            <person name="Jeske O."/>
            <person name="Meyerdierks A."/>
            <person name="Storesund J.E."/>
            <person name="Kallscheuer N."/>
            <person name="Luecker S."/>
            <person name="Lage O.M."/>
            <person name="Pohl T."/>
            <person name="Merkel B.J."/>
            <person name="Hornburger P."/>
            <person name="Mueller R.-W."/>
            <person name="Bruemmer F."/>
            <person name="Labrenz M."/>
            <person name="Spormann A.M."/>
            <person name="Op den Camp H."/>
            <person name="Overmann J."/>
            <person name="Amann R."/>
            <person name="Jetten M.S.M."/>
            <person name="Mascher T."/>
            <person name="Medema M.H."/>
            <person name="Devos D.P."/>
            <person name="Kaster A.-K."/>
            <person name="Ovreas L."/>
            <person name="Rohde M."/>
            <person name="Galperin M.Y."/>
            <person name="Jogler C."/>
        </authorList>
    </citation>
    <scope>NUCLEOTIDE SEQUENCE [LARGE SCALE GENOMIC DNA]</scope>
    <source>
        <strain evidence="8 9">Pla133</strain>
    </source>
</reference>
<dbReference type="GO" id="GO:0030170">
    <property type="term" value="F:pyridoxal phosphate binding"/>
    <property type="evidence" value="ECO:0007669"/>
    <property type="project" value="InterPro"/>
</dbReference>
<dbReference type="InterPro" id="IPR015421">
    <property type="entry name" value="PyrdxlP-dep_Trfase_major"/>
</dbReference>